<dbReference type="InterPro" id="IPR044281">
    <property type="entry name" value="IMP4/RPF1"/>
</dbReference>
<evidence type="ECO:0000259" key="5">
    <source>
        <dbReference type="PROSITE" id="PS50866"/>
    </source>
</evidence>
<dbReference type="GO" id="GO:0005730">
    <property type="term" value="C:nucleolus"/>
    <property type="evidence" value="ECO:0007669"/>
    <property type="project" value="TreeGrafter"/>
</dbReference>
<dbReference type="Pfam" id="PF04427">
    <property type="entry name" value="Brix"/>
    <property type="match status" value="1"/>
</dbReference>
<organism evidence="6 7">
    <name type="scientific">Rhizoctonia solani</name>
    <dbReference type="NCBI Taxonomy" id="456999"/>
    <lineage>
        <taxon>Eukaryota</taxon>
        <taxon>Fungi</taxon>
        <taxon>Dikarya</taxon>
        <taxon>Basidiomycota</taxon>
        <taxon>Agaricomycotina</taxon>
        <taxon>Agaricomycetes</taxon>
        <taxon>Cantharellales</taxon>
        <taxon>Ceratobasidiaceae</taxon>
        <taxon>Rhizoctonia</taxon>
    </lineage>
</organism>
<keyword evidence="1" id="KW-0175">Coiled coil</keyword>
<dbReference type="GO" id="GO:0000460">
    <property type="term" value="P:maturation of 5.8S rRNA"/>
    <property type="evidence" value="ECO:0007669"/>
    <property type="project" value="TreeGrafter"/>
</dbReference>
<evidence type="ECO:0000256" key="1">
    <source>
        <dbReference type="SAM" id="Coils"/>
    </source>
</evidence>
<dbReference type="SUPFAM" id="SSF52954">
    <property type="entry name" value="Class II aaRS ABD-related"/>
    <property type="match status" value="1"/>
</dbReference>
<dbReference type="GO" id="GO:0000470">
    <property type="term" value="P:maturation of LSU-rRNA"/>
    <property type="evidence" value="ECO:0007669"/>
    <property type="project" value="TreeGrafter"/>
</dbReference>
<dbReference type="PANTHER" id="PTHR22734">
    <property type="entry name" value="U3 SMALL NUCLEOLAR RIBONUCLEOPROTEIN PROTEIN IMP4"/>
    <property type="match status" value="1"/>
</dbReference>
<sequence length="630" mass="71273">MPPTRFEPSKIKNKIKREDVHRSSKKSQAQEKLKRRLALKEAERKDPSLKKKRVVANVPKTLDNTRDFNATIIPVGTALTHSEEVGDGDADANGVGSTLAPGQMDTENTENIANDEFAAHFDTTANDFDPEKAPKVLITTSQKATKASFQFCEELVSVFPGAEFVRRKRGHGFEMGRIAGWAANRGYGAMIVVNENTKKPNAMTIVHLPEGPTAYFRLTSIQTTAQISGHARPSPHYPELVLNGFVTRLGITVGRLFQTLFPVMPEFEGRQVVTLHNQRDFLFFRRHRYAFRSCEKAALQEIGPRFTLKLRSLKKGLPVVENLSKPPPALEFASDEEESTKAHGDTKDTGAQAVTSASEKKGEAPGISNDFEWVWKVARIRNNKEDVFSLIVAALLYFLLLVIMVYDLTTTMLYRPISSLILLGFILATSVNALHFYLDSNEKRCFIEELPTETIVEGHYRALEWDEKENKYMSHDSLGIQVDVEASEEVHSGHSVTRTRGPSEGRFTFTSHESGDHSICLSTNYTSGWFSSTHIRMYLDINVGAAKANVEHDRDHVTEMADKIRELNHKLAEIRREQQYQREREADFRNLSEATNARAVWYIIAQITVLVLTCAWQLRHLKHFFEDHKL</sequence>
<proteinExistence type="predicted"/>
<evidence type="ECO:0000313" key="7">
    <source>
        <dbReference type="Proteomes" id="UP000602905"/>
    </source>
</evidence>
<gene>
    <name evidence="6" type="ORF">RHS03_05540</name>
</gene>
<dbReference type="Pfam" id="PF01105">
    <property type="entry name" value="EMP24_GP25L"/>
    <property type="match status" value="1"/>
</dbReference>
<dbReference type="SMART" id="SM01190">
    <property type="entry name" value="EMP24_GP25L"/>
    <property type="match status" value="1"/>
</dbReference>
<dbReference type="InterPro" id="IPR007109">
    <property type="entry name" value="Brix"/>
</dbReference>
<keyword evidence="3" id="KW-1133">Transmembrane helix</keyword>
<comment type="caution">
    <text evidence="6">The sequence shown here is derived from an EMBL/GenBank/DDBJ whole genome shotgun (WGS) entry which is preliminary data.</text>
</comment>
<name>A0A8H7HQS8_9AGAM</name>
<feature type="domain" description="Brix" evidence="4">
    <location>
        <begin position="134"/>
        <end position="319"/>
    </location>
</feature>
<keyword evidence="3" id="KW-0472">Membrane</keyword>
<feature type="non-terminal residue" evidence="6">
    <location>
        <position position="630"/>
    </location>
</feature>
<dbReference type="AlphaFoldDB" id="A0A8H7HQS8"/>
<dbReference type="PROSITE" id="PS50866">
    <property type="entry name" value="GOLD"/>
    <property type="match status" value="1"/>
</dbReference>
<dbReference type="SMART" id="SM00879">
    <property type="entry name" value="Brix"/>
    <property type="match status" value="1"/>
</dbReference>
<keyword evidence="3" id="KW-0812">Transmembrane</keyword>
<dbReference type="PROSITE" id="PS50833">
    <property type="entry name" value="BRIX"/>
    <property type="match status" value="1"/>
</dbReference>
<evidence type="ECO:0000256" key="2">
    <source>
        <dbReference type="SAM" id="MobiDB-lite"/>
    </source>
</evidence>
<evidence type="ECO:0000313" key="6">
    <source>
        <dbReference type="EMBL" id="KAF8705198.1"/>
    </source>
</evidence>
<feature type="compositionally biased region" description="Basic and acidic residues" evidence="2">
    <location>
        <begin position="16"/>
        <end position="49"/>
    </location>
</feature>
<feature type="region of interest" description="Disordered" evidence="2">
    <location>
        <begin position="328"/>
        <end position="364"/>
    </location>
</feature>
<dbReference type="InterPro" id="IPR009038">
    <property type="entry name" value="GOLD_dom"/>
</dbReference>
<feature type="region of interest" description="Disordered" evidence="2">
    <location>
        <begin position="1"/>
        <end position="50"/>
    </location>
</feature>
<dbReference type="PANTHER" id="PTHR22734:SF3">
    <property type="entry name" value="RIBOSOME PRODUCTION FACTOR 1"/>
    <property type="match status" value="1"/>
</dbReference>
<accession>A0A8H7HQS8</accession>
<feature type="transmembrane region" description="Helical" evidence="3">
    <location>
        <begin position="599"/>
        <end position="618"/>
    </location>
</feature>
<dbReference type="EMBL" id="JACYCD010000053">
    <property type="protein sequence ID" value="KAF8705198.1"/>
    <property type="molecule type" value="Genomic_DNA"/>
</dbReference>
<dbReference type="OrthoDB" id="264354at2759"/>
<evidence type="ECO:0000259" key="4">
    <source>
        <dbReference type="PROSITE" id="PS50833"/>
    </source>
</evidence>
<dbReference type="Proteomes" id="UP000602905">
    <property type="component" value="Unassembled WGS sequence"/>
</dbReference>
<dbReference type="GO" id="GO:0030687">
    <property type="term" value="C:preribosome, large subunit precursor"/>
    <property type="evidence" value="ECO:0007669"/>
    <property type="project" value="TreeGrafter"/>
</dbReference>
<dbReference type="Gene3D" id="3.40.50.10480">
    <property type="entry name" value="Probable brix-domain ribosomal biogenesis protein"/>
    <property type="match status" value="1"/>
</dbReference>
<evidence type="ECO:0000256" key="3">
    <source>
        <dbReference type="SAM" id="Phobius"/>
    </source>
</evidence>
<dbReference type="GO" id="GO:0042134">
    <property type="term" value="F:rRNA primary transcript binding"/>
    <property type="evidence" value="ECO:0007669"/>
    <property type="project" value="InterPro"/>
</dbReference>
<feature type="coiled-coil region" evidence="1">
    <location>
        <begin position="557"/>
        <end position="584"/>
    </location>
</feature>
<reference evidence="6" key="1">
    <citation type="submission" date="2020-09" db="EMBL/GenBank/DDBJ databases">
        <title>Comparative genome analyses of four rice-infecting Rhizoctonia solani isolates reveal extensive enrichment of homogalacturonan modification genes.</title>
        <authorList>
            <person name="Lee D.-Y."/>
            <person name="Jeon J."/>
            <person name="Kim K.-T."/>
            <person name="Cheong K."/>
            <person name="Song H."/>
            <person name="Choi G."/>
            <person name="Ko J."/>
            <person name="Opiyo S.O."/>
            <person name="Zuo S."/>
            <person name="Madhav S."/>
            <person name="Lee Y.-H."/>
            <person name="Wang G.-L."/>
        </authorList>
    </citation>
    <scope>NUCLEOTIDE SEQUENCE</scope>
    <source>
        <strain evidence="6">AG1-IA WGL</strain>
    </source>
</reference>
<feature type="domain" description="GOLD" evidence="5">
    <location>
        <begin position="443"/>
        <end position="543"/>
    </location>
</feature>
<feature type="transmembrane region" description="Helical" evidence="3">
    <location>
        <begin position="387"/>
        <end position="408"/>
    </location>
</feature>
<protein>
    <submittedName>
        <fullName evidence="6">Brix protein</fullName>
    </submittedName>
</protein>
<feature type="transmembrane region" description="Helical" evidence="3">
    <location>
        <begin position="420"/>
        <end position="438"/>
    </location>
</feature>
<feature type="compositionally biased region" description="Basic and acidic residues" evidence="2">
    <location>
        <begin position="339"/>
        <end position="348"/>
    </location>
</feature>